<reference evidence="5 6" key="1">
    <citation type="submission" date="2020-01" db="EMBL/GenBank/DDBJ databases">
        <title>Genome analysis.</title>
        <authorList>
            <person name="Wu S."/>
            <person name="Wang G."/>
        </authorList>
    </citation>
    <scope>NUCLEOTIDE SEQUENCE [LARGE SCALE GENOMIC DNA]</scope>
    <source>
        <strain evidence="5 6">SYL130</strain>
    </source>
</reference>
<comment type="caution">
    <text evidence="5">The sequence shown here is derived from an EMBL/GenBank/DDBJ whole genome shotgun (WGS) entry which is preliminary data.</text>
</comment>
<protein>
    <submittedName>
        <fullName evidence="5">2,4-dihydroxyhept-2-ene-1,7-dioic acid aldolase</fullName>
    </submittedName>
</protein>
<evidence type="ECO:0000313" key="6">
    <source>
        <dbReference type="Proteomes" id="UP000753802"/>
    </source>
</evidence>
<feature type="domain" description="HpcH/HpaI aldolase/citrate lyase" evidence="4">
    <location>
        <begin position="17"/>
        <end position="240"/>
    </location>
</feature>
<dbReference type="Pfam" id="PF03328">
    <property type="entry name" value="HpcH_HpaI"/>
    <property type="match status" value="1"/>
</dbReference>
<accession>A0ABW9ZTF2</accession>
<evidence type="ECO:0000259" key="4">
    <source>
        <dbReference type="Pfam" id="PF03328"/>
    </source>
</evidence>
<evidence type="ECO:0000313" key="5">
    <source>
        <dbReference type="EMBL" id="NCI49032.1"/>
    </source>
</evidence>
<name>A0ABW9ZTF2_9BACT</name>
<proteinExistence type="inferred from homology"/>
<dbReference type="EMBL" id="JAACJS010000002">
    <property type="protein sequence ID" value="NCI49032.1"/>
    <property type="molecule type" value="Genomic_DNA"/>
</dbReference>
<keyword evidence="2" id="KW-0479">Metal-binding</keyword>
<dbReference type="PANTHER" id="PTHR30502">
    <property type="entry name" value="2-KETO-3-DEOXY-L-RHAMNONATE ALDOLASE"/>
    <property type="match status" value="1"/>
</dbReference>
<dbReference type="InterPro" id="IPR040442">
    <property type="entry name" value="Pyrv_kinase-like_dom_sf"/>
</dbReference>
<dbReference type="SUPFAM" id="SSF51621">
    <property type="entry name" value="Phosphoenolpyruvate/pyruvate domain"/>
    <property type="match status" value="1"/>
</dbReference>
<dbReference type="RefSeq" id="WP_161817332.1">
    <property type="nucleotide sequence ID" value="NZ_JAACJS010000002.1"/>
</dbReference>
<evidence type="ECO:0000256" key="1">
    <source>
        <dbReference type="ARBA" id="ARBA00005568"/>
    </source>
</evidence>
<keyword evidence="6" id="KW-1185">Reference proteome</keyword>
<comment type="similarity">
    <text evidence="1">Belongs to the HpcH/HpaI aldolase family.</text>
</comment>
<dbReference type="InterPro" id="IPR005000">
    <property type="entry name" value="Aldolase/citrate-lyase_domain"/>
</dbReference>
<dbReference type="InterPro" id="IPR015813">
    <property type="entry name" value="Pyrv/PenolPyrv_kinase-like_dom"/>
</dbReference>
<dbReference type="InterPro" id="IPR050251">
    <property type="entry name" value="HpcH-HpaI_aldolase"/>
</dbReference>
<evidence type="ECO:0000256" key="3">
    <source>
        <dbReference type="ARBA" id="ARBA00023239"/>
    </source>
</evidence>
<organism evidence="5 6">
    <name type="scientific">Sediminibacterium roseum</name>
    <dbReference type="NCBI Taxonomy" id="1978412"/>
    <lineage>
        <taxon>Bacteria</taxon>
        <taxon>Pseudomonadati</taxon>
        <taxon>Bacteroidota</taxon>
        <taxon>Chitinophagia</taxon>
        <taxon>Chitinophagales</taxon>
        <taxon>Chitinophagaceae</taxon>
        <taxon>Sediminibacterium</taxon>
    </lineage>
</organism>
<sequence length="259" mass="27647">MLAEKIKQKLKEKKPSIGTWMSMAHPSIAEILAMAGYDWVVVETEHTAIDVSEVLRLVIAIEQRGSIPLVRLASVDPVQAKAVLDSGAAGVIVPMVNTKVEAELAVAMCKYPPMGTRGVGLARAQGYGVDFDAYVTKANEKTLVIVQIEHIDAVNNIDEILSVPGIDGTFIGPYDLSMSLGIPGQLSHPKVIEAKQKVLKAVLAKGLAAGIHMVQPSTAVQDCENAVKEGYTFIAVGTDILFLGDSARKMQSDLEKSIG</sequence>
<gene>
    <name evidence="5" type="ORF">GWC95_03805</name>
</gene>
<dbReference type="Proteomes" id="UP000753802">
    <property type="component" value="Unassembled WGS sequence"/>
</dbReference>
<dbReference type="Gene3D" id="3.20.20.60">
    <property type="entry name" value="Phosphoenolpyruvate-binding domains"/>
    <property type="match status" value="1"/>
</dbReference>
<keyword evidence="3" id="KW-0456">Lyase</keyword>
<dbReference type="PANTHER" id="PTHR30502:SF0">
    <property type="entry name" value="PHOSPHOENOLPYRUVATE CARBOXYLASE FAMILY PROTEIN"/>
    <property type="match status" value="1"/>
</dbReference>
<evidence type="ECO:0000256" key="2">
    <source>
        <dbReference type="ARBA" id="ARBA00022723"/>
    </source>
</evidence>